<evidence type="ECO:0000313" key="3">
    <source>
        <dbReference type="EMBL" id="CDJ38115.1"/>
    </source>
</evidence>
<feature type="compositionally biased region" description="Low complexity" evidence="1">
    <location>
        <begin position="276"/>
        <end position="298"/>
    </location>
</feature>
<dbReference type="VEuPathDB" id="ToxoDB:ETH_00030185"/>
<evidence type="ECO:0000256" key="1">
    <source>
        <dbReference type="SAM" id="MobiDB-lite"/>
    </source>
</evidence>
<protein>
    <submittedName>
        <fullName evidence="3">Uncharacterized protein</fullName>
    </submittedName>
</protein>
<evidence type="ECO:0000313" key="4">
    <source>
        <dbReference type="Proteomes" id="UP000030747"/>
    </source>
</evidence>
<feature type="compositionally biased region" description="Low complexity" evidence="1">
    <location>
        <begin position="150"/>
        <end position="165"/>
    </location>
</feature>
<dbReference type="GeneID" id="25255116"/>
<keyword evidence="2" id="KW-0812">Transmembrane</keyword>
<feature type="transmembrane region" description="Helical" evidence="2">
    <location>
        <begin position="73"/>
        <end position="97"/>
    </location>
</feature>
<dbReference type="EMBL" id="HG673812">
    <property type="protein sequence ID" value="CDJ38115.1"/>
    <property type="molecule type" value="Genomic_DNA"/>
</dbReference>
<sequence length="315" mass="32830">MAEMRTRYIRTHSFSQEGVFASAAAPDAAGVAAARAKAPAAAPAARAAAATKTGTQRIPRQQWLLQQYYKRQCVIGGLWLLAGALLTLVGFGVHMAWDDLKGAPLGSKLYTLTLPCCWWLVVCCFLSVCFGVAAVTQSFRLPRGLRGRQSVRSGVSSRSSRSPSVSRRRRAAPFGRRRRAASPGGAAAGAAAAAADADQPTLGEVGMEPTTESGGDSSGSGGAFSSDEQQQQQQQQQAFASQEITPGLSKAIGDGPLNRKLTPRPSGEAFASPSRAESAAAKEGGAAAALSRHSSSSSKRQGSLVKHSSTRGSRR</sequence>
<dbReference type="OrthoDB" id="10441541at2759"/>
<keyword evidence="2" id="KW-1133">Transmembrane helix</keyword>
<dbReference type="RefSeq" id="XP_013228953.1">
    <property type="nucleotide sequence ID" value="XM_013373499.1"/>
</dbReference>
<dbReference type="Proteomes" id="UP000030747">
    <property type="component" value="Unassembled WGS sequence"/>
</dbReference>
<name>U6KJ98_EIMTE</name>
<accession>U6KJ98</accession>
<organism evidence="3 4">
    <name type="scientific">Eimeria tenella</name>
    <name type="common">Coccidian parasite</name>
    <dbReference type="NCBI Taxonomy" id="5802"/>
    <lineage>
        <taxon>Eukaryota</taxon>
        <taxon>Sar</taxon>
        <taxon>Alveolata</taxon>
        <taxon>Apicomplexa</taxon>
        <taxon>Conoidasida</taxon>
        <taxon>Coccidia</taxon>
        <taxon>Eucoccidiorida</taxon>
        <taxon>Eimeriorina</taxon>
        <taxon>Eimeriidae</taxon>
        <taxon>Eimeria</taxon>
    </lineage>
</organism>
<feature type="compositionally biased region" description="Low complexity" evidence="1">
    <location>
        <begin position="181"/>
        <end position="198"/>
    </location>
</feature>
<feature type="transmembrane region" description="Helical" evidence="2">
    <location>
        <begin position="109"/>
        <end position="136"/>
    </location>
</feature>
<dbReference type="VEuPathDB" id="ToxoDB:ETH2_0609300"/>
<keyword evidence="2" id="KW-0472">Membrane</keyword>
<reference evidence="3" key="2">
    <citation type="submission" date="2013-10" db="EMBL/GenBank/DDBJ databases">
        <authorList>
            <person name="Aslett M."/>
        </authorList>
    </citation>
    <scope>NUCLEOTIDE SEQUENCE [LARGE SCALE GENOMIC DNA]</scope>
    <source>
        <strain evidence="3">Houghton</strain>
    </source>
</reference>
<feature type="region of interest" description="Disordered" evidence="1">
    <location>
        <begin position="150"/>
        <end position="315"/>
    </location>
</feature>
<feature type="compositionally biased region" description="Basic residues" evidence="1">
    <location>
        <begin position="166"/>
        <end position="180"/>
    </location>
</feature>
<proteinExistence type="predicted"/>
<dbReference type="AlphaFoldDB" id="U6KJ98"/>
<evidence type="ECO:0000256" key="2">
    <source>
        <dbReference type="SAM" id="Phobius"/>
    </source>
</evidence>
<keyword evidence="4" id="KW-1185">Reference proteome</keyword>
<reference evidence="3" key="1">
    <citation type="submission" date="2013-10" db="EMBL/GenBank/DDBJ databases">
        <title>Genomic analysis of the causative agents of coccidiosis in chickens.</title>
        <authorList>
            <person name="Reid A.J."/>
            <person name="Blake D."/>
            <person name="Billington K."/>
            <person name="Browne H."/>
            <person name="Dunn M."/>
            <person name="Hung S."/>
            <person name="Kawahara F."/>
            <person name="Miranda-Saavedra D."/>
            <person name="Mourier T."/>
            <person name="Nagra H."/>
            <person name="Otto T.D."/>
            <person name="Rawlings N."/>
            <person name="Sanchez A."/>
            <person name="Sanders M."/>
            <person name="Subramaniam C."/>
            <person name="Tay Y."/>
            <person name="Dear P."/>
            <person name="Doerig C."/>
            <person name="Gruber A."/>
            <person name="Parkinson J."/>
            <person name="Shirley M."/>
            <person name="Wan K.L."/>
            <person name="Berriman M."/>
            <person name="Tomley F."/>
            <person name="Pain A."/>
        </authorList>
    </citation>
    <scope>NUCLEOTIDE SEQUENCE [LARGE SCALE GENOMIC DNA]</scope>
    <source>
        <strain evidence="3">Houghton</strain>
    </source>
</reference>
<feature type="compositionally biased region" description="Low complexity" evidence="1">
    <location>
        <begin position="223"/>
        <end position="237"/>
    </location>
</feature>
<gene>
    <name evidence="3" type="ORF">ETH_00030185</name>
</gene>